<evidence type="ECO:0000256" key="1">
    <source>
        <dbReference type="SAM" id="MobiDB-lite"/>
    </source>
</evidence>
<accession>A0AAV2MTC4</accession>
<dbReference type="AlphaFoldDB" id="A0AAV2MTC4"/>
<sequence length="109" mass="11345">MLAGPSLLSPNSGSSLAAGEIVGDPRSWQGRSVVPLSSSGPGFVLLLYAASPSLLTVSVQRLLGLALHSERDCGNGTEGFAAEKRLQGQEQWGASLRRALSESGHSKRD</sequence>
<feature type="region of interest" description="Disordered" evidence="1">
    <location>
        <begin position="1"/>
        <end position="21"/>
    </location>
</feature>
<organism evidence="2 3">
    <name type="scientific">Knipowitschia caucasica</name>
    <name type="common">Caucasian dwarf goby</name>
    <name type="synonym">Pomatoschistus caucasicus</name>
    <dbReference type="NCBI Taxonomy" id="637954"/>
    <lineage>
        <taxon>Eukaryota</taxon>
        <taxon>Metazoa</taxon>
        <taxon>Chordata</taxon>
        <taxon>Craniata</taxon>
        <taxon>Vertebrata</taxon>
        <taxon>Euteleostomi</taxon>
        <taxon>Actinopterygii</taxon>
        <taxon>Neopterygii</taxon>
        <taxon>Teleostei</taxon>
        <taxon>Neoteleostei</taxon>
        <taxon>Acanthomorphata</taxon>
        <taxon>Gobiaria</taxon>
        <taxon>Gobiiformes</taxon>
        <taxon>Gobioidei</taxon>
        <taxon>Gobiidae</taxon>
        <taxon>Gobiinae</taxon>
        <taxon>Knipowitschia</taxon>
    </lineage>
</organism>
<proteinExistence type="predicted"/>
<evidence type="ECO:0000313" key="3">
    <source>
        <dbReference type="Proteomes" id="UP001497482"/>
    </source>
</evidence>
<gene>
    <name evidence="2" type="ORF">KC01_LOCUS42002</name>
</gene>
<name>A0AAV2MTC4_KNICA</name>
<reference evidence="2 3" key="1">
    <citation type="submission" date="2024-04" db="EMBL/GenBank/DDBJ databases">
        <authorList>
            <person name="Waldvogel A.-M."/>
            <person name="Schoenle A."/>
        </authorList>
    </citation>
    <scope>NUCLEOTIDE SEQUENCE [LARGE SCALE GENOMIC DNA]</scope>
</reference>
<feature type="compositionally biased region" description="Low complexity" evidence="1">
    <location>
        <begin position="1"/>
        <end position="19"/>
    </location>
</feature>
<dbReference type="Proteomes" id="UP001497482">
    <property type="component" value="Chromosome 9"/>
</dbReference>
<keyword evidence="3" id="KW-1185">Reference proteome</keyword>
<protein>
    <submittedName>
        <fullName evidence="2">Uncharacterized protein</fullName>
    </submittedName>
</protein>
<evidence type="ECO:0000313" key="2">
    <source>
        <dbReference type="EMBL" id="CAL1616191.1"/>
    </source>
</evidence>
<dbReference type="EMBL" id="OZ035831">
    <property type="protein sequence ID" value="CAL1616191.1"/>
    <property type="molecule type" value="Genomic_DNA"/>
</dbReference>